<evidence type="ECO:0008006" key="3">
    <source>
        <dbReference type="Google" id="ProtNLM"/>
    </source>
</evidence>
<keyword evidence="2" id="KW-1185">Reference proteome</keyword>
<dbReference type="PANTHER" id="PTHR37166:SF1">
    <property type="entry name" value="PROTEIN FLAG"/>
    <property type="match status" value="1"/>
</dbReference>
<comment type="caution">
    <text evidence="1">The sequence shown here is derived from an EMBL/GenBank/DDBJ whole genome shotgun (WGS) entry which is preliminary data.</text>
</comment>
<organism evidence="1 2">
    <name type="scientific">Cellvibrio zantedeschiae</name>
    <dbReference type="NCBI Taxonomy" id="1237077"/>
    <lineage>
        <taxon>Bacteria</taxon>
        <taxon>Pseudomonadati</taxon>
        <taxon>Pseudomonadota</taxon>
        <taxon>Gammaproteobacteria</taxon>
        <taxon>Cellvibrionales</taxon>
        <taxon>Cellvibrionaceae</taxon>
        <taxon>Cellvibrio</taxon>
    </lineage>
</organism>
<dbReference type="InterPro" id="IPR035924">
    <property type="entry name" value="FlaG-like_sf"/>
</dbReference>
<dbReference type="Gene3D" id="3.30.160.170">
    <property type="entry name" value="FlaG-like"/>
    <property type="match status" value="1"/>
</dbReference>
<dbReference type="Pfam" id="PF03646">
    <property type="entry name" value="FlaG"/>
    <property type="match status" value="1"/>
</dbReference>
<gene>
    <name evidence="1" type="ORF">GCM10011613_16700</name>
</gene>
<evidence type="ECO:0000313" key="1">
    <source>
        <dbReference type="EMBL" id="GGY72391.1"/>
    </source>
</evidence>
<dbReference type="SUPFAM" id="SSF160214">
    <property type="entry name" value="FlaG-like"/>
    <property type="match status" value="1"/>
</dbReference>
<proteinExistence type="predicted"/>
<sequence>MNEIPKAAGPVTPIRAVSVQAVTSGVKSPESAEAHQVVKAQHADLKEMQEHVEAAVAQMNEYIQSTQRDLHFSYDKASGETVVKVLDRSTQEVIRQIPDETFLKLAHSKDSDGNFQLFSAQA</sequence>
<dbReference type="PANTHER" id="PTHR37166">
    <property type="entry name" value="PROTEIN FLAG"/>
    <property type="match status" value="1"/>
</dbReference>
<dbReference type="RefSeq" id="WP_189417495.1">
    <property type="nucleotide sequence ID" value="NZ_BMYZ01000001.1"/>
</dbReference>
<name>A0ABQ3AZ86_9GAMM</name>
<reference evidence="2" key="1">
    <citation type="journal article" date="2019" name="Int. J. Syst. Evol. Microbiol.">
        <title>The Global Catalogue of Microorganisms (GCM) 10K type strain sequencing project: providing services to taxonomists for standard genome sequencing and annotation.</title>
        <authorList>
            <consortium name="The Broad Institute Genomics Platform"/>
            <consortium name="The Broad Institute Genome Sequencing Center for Infectious Disease"/>
            <person name="Wu L."/>
            <person name="Ma J."/>
        </authorList>
    </citation>
    <scope>NUCLEOTIDE SEQUENCE [LARGE SCALE GENOMIC DNA]</scope>
    <source>
        <strain evidence="2">KCTC 32239</strain>
    </source>
</reference>
<dbReference type="EMBL" id="BMYZ01000001">
    <property type="protein sequence ID" value="GGY72391.1"/>
    <property type="molecule type" value="Genomic_DNA"/>
</dbReference>
<dbReference type="InterPro" id="IPR005186">
    <property type="entry name" value="FlaG"/>
</dbReference>
<evidence type="ECO:0000313" key="2">
    <source>
        <dbReference type="Proteomes" id="UP000619761"/>
    </source>
</evidence>
<accession>A0ABQ3AZ86</accession>
<dbReference type="Proteomes" id="UP000619761">
    <property type="component" value="Unassembled WGS sequence"/>
</dbReference>
<protein>
    <recommendedName>
        <fullName evidence="3">Flagellar biosynthesis protein FlaG</fullName>
    </recommendedName>
</protein>